<accession>U5G8R6</accession>
<name>U5G8R6_POPTR</name>
<organism evidence="1 2">
    <name type="scientific">Populus trichocarpa</name>
    <name type="common">Western balsam poplar</name>
    <name type="synonym">Populus balsamifera subsp. trichocarpa</name>
    <dbReference type="NCBI Taxonomy" id="3694"/>
    <lineage>
        <taxon>Eukaryota</taxon>
        <taxon>Viridiplantae</taxon>
        <taxon>Streptophyta</taxon>
        <taxon>Embryophyta</taxon>
        <taxon>Tracheophyta</taxon>
        <taxon>Spermatophyta</taxon>
        <taxon>Magnoliopsida</taxon>
        <taxon>eudicotyledons</taxon>
        <taxon>Gunneridae</taxon>
        <taxon>Pentapetalae</taxon>
        <taxon>rosids</taxon>
        <taxon>fabids</taxon>
        <taxon>Malpighiales</taxon>
        <taxon>Salicaceae</taxon>
        <taxon>Saliceae</taxon>
        <taxon>Populus</taxon>
    </lineage>
</organism>
<reference evidence="1 2" key="1">
    <citation type="journal article" date="2006" name="Science">
        <title>The genome of black cottonwood, Populus trichocarpa (Torr. &amp; Gray).</title>
        <authorList>
            <person name="Tuskan G.A."/>
            <person name="Difazio S."/>
            <person name="Jansson S."/>
            <person name="Bohlmann J."/>
            <person name="Grigoriev I."/>
            <person name="Hellsten U."/>
            <person name="Putnam N."/>
            <person name="Ralph S."/>
            <person name="Rombauts S."/>
            <person name="Salamov A."/>
            <person name="Schein J."/>
            <person name="Sterck L."/>
            <person name="Aerts A."/>
            <person name="Bhalerao R.R."/>
            <person name="Bhalerao R.P."/>
            <person name="Blaudez D."/>
            <person name="Boerjan W."/>
            <person name="Brun A."/>
            <person name="Brunner A."/>
            <person name="Busov V."/>
            <person name="Campbell M."/>
            <person name="Carlson J."/>
            <person name="Chalot M."/>
            <person name="Chapman J."/>
            <person name="Chen G.L."/>
            <person name="Cooper D."/>
            <person name="Coutinho P.M."/>
            <person name="Couturier J."/>
            <person name="Covert S."/>
            <person name="Cronk Q."/>
            <person name="Cunningham R."/>
            <person name="Davis J."/>
            <person name="Degroeve S."/>
            <person name="Dejardin A."/>
            <person name="Depamphilis C."/>
            <person name="Detter J."/>
            <person name="Dirks B."/>
            <person name="Dubchak I."/>
            <person name="Duplessis S."/>
            <person name="Ehlting J."/>
            <person name="Ellis B."/>
            <person name="Gendler K."/>
            <person name="Goodstein D."/>
            <person name="Gribskov M."/>
            <person name="Grimwood J."/>
            <person name="Groover A."/>
            <person name="Gunter L."/>
            <person name="Hamberger B."/>
            <person name="Heinze B."/>
            <person name="Helariutta Y."/>
            <person name="Henrissat B."/>
            <person name="Holligan D."/>
            <person name="Holt R."/>
            <person name="Huang W."/>
            <person name="Islam-Faridi N."/>
            <person name="Jones S."/>
            <person name="Jones-Rhoades M."/>
            <person name="Jorgensen R."/>
            <person name="Joshi C."/>
            <person name="Kangasjarvi J."/>
            <person name="Karlsson J."/>
            <person name="Kelleher C."/>
            <person name="Kirkpatrick R."/>
            <person name="Kirst M."/>
            <person name="Kohler A."/>
            <person name="Kalluri U."/>
            <person name="Larimer F."/>
            <person name="Leebens-Mack J."/>
            <person name="Leple J.C."/>
            <person name="Locascio P."/>
            <person name="Lou Y."/>
            <person name="Lucas S."/>
            <person name="Martin F."/>
            <person name="Montanini B."/>
            <person name="Napoli C."/>
            <person name="Nelson D.R."/>
            <person name="Nelson C."/>
            <person name="Nieminen K."/>
            <person name="Nilsson O."/>
            <person name="Pereda V."/>
            <person name="Peter G."/>
            <person name="Philippe R."/>
            <person name="Pilate G."/>
            <person name="Poliakov A."/>
            <person name="Razumovskaya J."/>
            <person name="Richardson P."/>
            <person name="Rinaldi C."/>
            <person name="Ritland K."/>
            <person name="Rouze P."/>
            <person name="Ryaboy D."/>
            <person name="Schmutz J."/>
            <person name="Schrader J."/>
            <person name="Segerman B."/>
            <person name="Shin H."/>
            <person name="Siddiqui A."/>
            <person name="Sterky F."/>
            <person name="Terry A."/>
            <person name="Tsai C.J."/>
            <person name="Uberbacher E."/>
            <person name="Unneberg P."/>
            <person name="Vahala J."/>
            <person name="Wall K."/>
            <person name="Wessler S."/>
            <person name="Yang G."/>
            <person name="Yin T."/>
            <person name="Douglas C."/>
            <person name="Marra M."/>
            <person name="Sandberg G."/>
            <person name="Van de Peer Y."/>
            <person name="Rokhsar D."/>
        </authorList>
    </citation>
    <scope>NUCLEOTIDE SEQUENCE [LARGE SCALE GENOMIC DNA]</scope>
    <source>
        <strain evidence="2">cv. Nisqually</strain>
    </source>
</reference>
<dbReference type="InParanoid" id="U5G8R6"/>
<gene>
    <name evidence="1" type="ORF">POPTR_006G230100</name>
</gene>
<dbReference type="Proteomes" id="UP000006729">
    <property type="component" value="Chromosome 6"/>
</dbReference>
<evidence type="ECO:0000313" key="2">
    <source>
        <dbReference type="Proteomes" id="UP000006729"/>
    </source>
</evidence>
<dbReference type="HOGENOM" id="CLU_3090849_0_0_1"/>
<dbReference type="AlphaFoldDB" id="U5G8R6"/>
<keyword evidence="2" id="KW-1185">Reference proteome</keyword>
<proteinExistence type="predicted"/>
<evidence type="ECO:0000313" key="1">
    <source>
        <dbReference type="EMBL" id="PNT33241.1"/>
    </source>
</evidence>
<dbReference type="EMBL" id="CM009295">
    <property type="protein sequence ID" value="PNT33241.1"/>
    <property type="molecule type" value="Genomic_DNA"/>
</dbReference>
<protein>
    <submittedName>
        <fullName evidence="1">Uncharacterized protein</fullName>
    </submittedName>
</protein>
<sequence>MIELSKRDSLCDQKTCKLNLYEYCVYSKQCMVKFGTYIHLIKSTIDYVHFDI</sequence>